<evidence type="ECO:0000256" key="3">
    <source>
        <dbReference type="ARBA" id="ARBA00022475"/>
    </source>
</evidence>
<evidence type="ECO:0000256" key="6">
    <source>
        <dbReference type="ARBA" id="ARBA00023136"/>
    </source>
</evidence>
<dbReference type="PANTHER" id="PTHR23513:SF11">
    <property type="entry name" value="STAPHYLOFERRIN A TRANSPORTER"/>
    <property type="match status" value="1"/>
</dbReference>
<accession>A0A1I5BJY6</accession>
<feature type="transmembrane region" description="Helical" evidence="7">
    <location>
        <begin position="281"/>
        <end position="302"/>
    </location>
</feature>
<keyword evidence="4 7" id="KW-0812">Transmembrane</keyword>
<dbReference type="InterPro" id="IPR036259">
    <property type="entry name" value="MFS_trans_sf"/>
</dbReference>
<dbReference type="Gene3D" id="1.20.1250.20">
    <property type="entry name" value="MFS general substrate transporter like domains"/>
    <property type="match status" value="1"/>
</dbReference>
<keyword evidence="3" id="KW-1003">Cell membrane</keyword>
<dbReference type="GO" id="GO:0005886">
    <property type="term" value="C:plasma membrane"/>
    <property type="evidence" value="ECO:0007669"/>
    <property type="project" value="UniProtKB-SubCell"/>
</dbReference>
<feature type="transmembrane region" description="Helical" evidence="7">
    <location>
        <begin position="33"/>
        <end position="54"/>
    </location>
</feature>
<protein>
    <submittedName>
        <fullName evidence="9">Predicted arabinose efflux permease, MFS family</fullName>
    </submittedName>
</protein>
<evidence type="ECO:0000256" key="5">
    <source>
        <dbReference type="ARBA" id="ARBA00022989"/>
    </source>
</evidence>
<dbReference type="PANTHER" id="PTHR23513">
    <property type="entry name" value="INTEGRAL MEMBRANE EFFLUX PROTEIN-RELATED"/>
    <property type="match status" value="1"/>
</dbReference>
<dbReference type="GO" id="GO:0022857">
    <property type="term" value="F:transmembrane transporter activity"/>
    <property type="evidence" value="ECO:0007669"/>
    <property type="project" value="InterPro"/>
</dbReference>
<sequence length="461" mass="47790">MPEIDSDATPAYPPPRGGLPRALRPFRLGQYRLLAGALTLSLLGAGMWIVAVVWQVIELGGGPAELSFVAAGNAAGMLVAVLFGGVLADRVPQRNILLAVEATKTVSIATAAVLALSGTLELWHLVIVTTILGLADGFFYPAYSALLPAILPAEDLLAANGVEGMLRPTIMQAAGPALASAAIAAFSPGLAFAFVAAAQALAVGGLLLIRSTPVRREIGKPQHPLRALSSDLREGFVYMWRTPWLLGTLLYACLLVFVIMGPIEVLLPFAVRDQTGGGPGAFALVLAAFGVGGALGSLVVASLTLPRRYLTIMNLLWGAGCIPLAVIGTTSQLWLMVVALFLVGFTFSAATVIWGTLLQRRVPPALLGRVSSLDFFVSLALMPISMAVAGPVGEAIGLAPAFLAAGAIPFVLAVATILLFKLPEDEILHPLDPAGEPAVDIETDAVSSDSGDGIRRDAGSE</sequence>
<evidence type="ECO:0000313" key="9">
    <source>
        <dbReference type="EMBL" id="SFN74970.1"/>
    </source>
</evidence>
<dbReference type="EMBL" id="FOVM01000005">
    <property type="protein sequence ID" value="SFN74970.1"/>
    <property type="molecule type" value="Genomic_DNA"/>
</dbReference>
<dbReference type="CDD" id="cd06173">
    <property type="entry name" value="MFS_MefA_like"/>
    <property type="match status" value="1"/>
</dbReference>
<organism evidence="9 10">
    <name type="scientific">Mycetocola miduiensis</name>
    <dbReference type="NCBI Taxonomy" id="995034"/>
    <lineage>
        <taxon>Bacteria</taxon>
        <taxon>Bacillati</taxon>
        <taxon>Actinomycetota</taxon>
        <taxon>Actinomycetes</taxon>
        <taxon>Micrococcales</taxon>
        <taxon>Microbacteriaceae</taxon>
        <taxon>Mycetocola</taxon>
    </lineage>
</organism>
<dbReference type="Proteomes" id="UP000198867">
    <property type="component" value="Unassembled WGS sequence"/>
</dbReference>
<dbReference type="Pfam" id="PF05977">
    <property type="entry name" value="MFS_3"/>
    <property type="match status" value="1"/>
</dbReference>
<reference evidence="10" key="1">
    <citation type="submission" date="2016-10" db="EMBL/GenBank/DDBJ databases">
        <authorList>
            <person name="Varghese N."/>
            <person name="Submissions S."/>
        </authorList>
    </citation>
    <scope>NUCLEOTIDE SEQUENCE [LARGE SCALE GENOMIC DNA]</scope>
    <source>
        <strain evidence="10">CGMCC 1.11101</strain>
    </source>
</reference>
<evidence type="ECO:0000259" key="8">
    <source>
        <dbReference type="PROSITE" id="PS50850"/>
    </source>
</evidence>
<feature type="transmembrane region" description="Helical" evidence="7">
    <location>
        <begin position="122"/>
        <end position="143"/>
    </location>
</feature>
<feature type="transmembrane region" description="Helical" evidence="7">
    <location>
        <begin position="249"/>
        <end position="269"/>
    </location>
</feature>
<evidence type="ECO:0000256" key="7">
    <source>
        <dbReference type="SAM" id="Phobius"/>
    </source>
</evidence>
<dbReference type="STRING" id="995034.SAMN05216219_1928"/>
<keyword evidence="6 7" id="KW-0472">Membrane</keyword>
<feature type="transmembrane region" description="Helical" evidence="7">
    <location>
        <begin position="370"/>
        <end position="389"/>
    </location>
</feature>
<dbReference type="InterPro" id="IPR020846">
    <property type="entry name" value="MFS_dom"/>
</dbReference>
<evidence type="ECO:0000256" key="4">
    <source>
        <dbReference type="ARBA" id="ARBA00022692"/>
    </source>
</evidence>
<dbReference type="PROSITE" id="PS50850">
    <property type="entry name" value="MFS"/>
    <property type="match status" value="1"/>
</dbReference>
<dbReference type="OrthoDB" id="69054at2"/>
<dbReference type="SUPFAM" id="SSF103473">
    <property type="entry name" value="MFS general substrate transporter"/>
    <property type="match status" value="1"/>
</dbReference>
<feature type="transmembrane region" description="Helical" evidence="7">
    <location>
        <begin position="309"/>
        <end position="327"/>
    </location>
</feature>
<comment type="subcellular location">
    <subcellularLocation>
        <location evidence="1">Cell membrane</location>
        <topology evidence="1">Multi-pass membrane protein</topology>
    </subcellularLocation>
</comment>
<evidence type="ECO:0000313" key="10">
    <source>
        <dbReference type="Proteomes" id="UP000198867"/>
    </source>
</evidence>
<proteinExistence type="predicted"/>
<dbReference type="AlphaFoldDB" id="A0A1I5BJY6"/>
<dbReference type="RefSeq" id="WP_090710897.1">
    <property type="nucleotide sequence ID" value="NZ_FOVM01000005.1"/>
</dbReference>
<feature type="domain" description="Major facilitator superfamily (MFS) profile" evidence="8">
    <location>
        <begin position="30"/>
        <end position="424"/>
    </location>
</feature>
<feature type="transmembrane region" description="Helical" evidence="7">
    <location>
        <begin position="333"/>
        <end position="358"/>
    </location>
</feature>
<gene>
    <name evidence="9" type="ORF">SAMN05216219_1928</name>
</gene>
<dbReference type="InterPro" id="IPR010290">
    <property type="entry name" value="TM_effector"/>
</dbReference>
<keyword evidence="2" id="KW-0813">Transport</keyword>
<name>A0A1I5BJY6_9MICO</name>
<feature type="transmembrane region" description="Helical" evidence="7">
    <location>
        <begin position="66"/>
        <end position="88"/>
    </location>
</feature>
<evidence type="ECO:0000256" key="2">
    <source>
        <dbReference type="ARBA" id="ARBA00022448"/>
    </source>
</evidence>
<keyword evidence="10" id="KW-1185">Reference proteome</keyword>
<keyword evidence="5 7" id="KW-1133">Transmembrane helix</keyword>
<feature type="transmembrane region" description="Helical" evidence="7">
    <location>
        <begin position="395"/>
        <end position="420"/>
    </location>
</feature>
<evidence type="ECO:0000256" key="1">
    <source>
        <dbReference type="ARBA" id="ARBA00004651"/>
    </source>
</evidence>
<feature type="transmembrane region" description="Helical" evidence="7">
    <location>
        <begin position="190"/>
        <end position="209"/>
    </location>
</feature>